<dbReference type="InterPro" id="IPR036849">
    <property type="entry name" value="Enolase-like_C_sf"/>
</dbReference>
<keyword evidence="4" id="KW-0456">Lyase</keyword>
<dbReference type="InterPro" id="IPR010197">
    <property type="entry name" value="OSBS/NAAAR"/>
</dbReference>
<sequence>MSTDGVSENERYKGGTDGVFIEAAELRIVSLPLIRPFVISTGVMKVKTFPLLVLKGNGLEGIAEAVMDVLPDYLEETIAGSMSFLRNTLLPAIVGRSFRSPYELQPILDPWRANRMSKAVVEMAFWDLWAKSLDIPLMAALGGVGDRVEVGVSLGIGPIDETLERVDEALDAGYKRIKLKIMRGHDVKLVAAVRAQYPDIKLTVDANTAYGLADLPVLQALDEFDLDYIEQPLAYDDILDHAIVQSRLKTSICLDESIRNAIDARKALQAGSCRVINIKVGRVGGFAAARAIHDVSEAFGAPVWCGGMLESGIGRAHNIHLATLNNFSKPGDTSSASRYFKRDIINEPLEASQGTMAVPATGPGIGVTLDRDFLDTVTQSVEEITI</sequence>
<proteinExistence type="predicted"/>
<dbReference type="GO" id="GO:0043748">
    <property type="term" value="F:O-succinylbenzoate synthase activity"/>
    <property type="evidence" value="ECO:0007669"/>
    <property type="project" value="UniProtKB-EC"/>
</dbReference>
<evidence type="ECO:0000256" key="1">
    <source>
        <dbReference type="ARBA" id="ARBA00001968"/>
    </source>
</evidence>
<keyword evidence="2" id="KW-0479">Metal-binding</keyword>
<dbReference type="CDD" id="cd03317">
    <property type="entry name" value="NAAAR"/>
    <property type="match status" value="1"/>
</dbReference>
<dbReference type="InterPro" id="IPR013342">
    <property type="entry name" value="Mandelate_racemase_C"/>
</dbReference>
<dbReference type="SFLD" id="SFLDG00180">
    <property type="entry name" value="muconate_cycloisomerase"/>
    <property type="match status" value="1"/>
</dbReference>
<dbReference type="SUPFAM" id="SSF54826">
    <property type="entry name" value="Enolase N-terminal domain-like"/>
    <property type="match status" value="1"/>
</dbReference>
<dbReference type="SFLD" id="SFLDF00009">
    <property type="entry name" value="o-succinylbenzoate_synthase"/>
    <property type="match status" value="1"/>
</dbReference>
<feature type="domain" description="Mandelate racemase/muconate lactonizing enzyme C-terminal" evidence="6">
    <location>
        <begin position="159"/>
        <end position="251"/>
    </location>
</feature>
<reference evidence="7" key="1">
    <citation type="submission" date="2018-06" db="EMBL/GenBank/DDBJ databases">
        <authorList>
            <person name="Zhirakovskaya E."/>
        </authorList>
    </citation>
    <scope>NUCLEOTIDE SEQUENCE</scope>
</reference>
<evidence type="ECO:0000256" key="2">
    <source>
        <dbReference type="ARBA" id="ARBA00022723"/>
    </source>
</evidence>
<gene>
    <name evidence="7" type="ORF">MNBD_ALPHA12-851</name>
</gene>
<evidence type="ECO:0000256" key="3">
    <source>
        <dbReference type="ARBA" id="ARBA00022842"/>
    </source>
</evidence>
<dbReference type="SUPFAM" id="SSF51604">
    <property type="entry name" value="Enolase C-terminal domain-like"/>
    <property type="match status" value="1"/>
</dbReference>
<keyword evidence="3" id="KW-0460">Magnesium</keyword>
<dbReference type="Gene3D" id="3.20.20.120">
    <property type="entry name" value="Enolase-like C-terminal domain"/>
    <property type="match status" value="1"/>
</dbReference>
<dbReference type="EC" id="4.2.1.113" evidence="5"/>
<dbReference type="GO" id="GO:0009234">
    <property type="term" value="P:menaquinone biosynthetic process"/>
    <property type="evidence" value="ECO:0007669"/>
    <property type="project" value="InterPro"/>
</dbReference>
<dbReference type="Pfam" id="PF02746">
    <property type="entry name" value="MR_MLE_N"/>
    <property type="match status" value="1"/>
</dbReference>
<dbReference type="NCBIfam" id="TIGR01928">
    <property type="entry name" value="menC_lowGC_arch"/>
    <property type="match status" value="1"/>
</dbReference>
<dbReference type="Gene3D" id="3.30.390.10">
    <property type="entry name" value="Enolase-like, N-terminal domain"/>
    <property type="match status" value="1"/>
</dbReference>
<protein>
    <recommendedName>
        <fullName evidence="5">o-succinylbenzoate synthase</fullName>
        <ecNumber evidence="5">4.2.1.113</ecNumber>
    </recommendedName>
</protein>
<dbReference type="EMBL" id="UOEO01000017">
    <property type="protein sequence ID" value="VAW14787.1"/>
    <property type="molecule type" value="Genomic_DNA"/>
</dbReference>
<dbReference type="PANTHER" id="PTHR48073">
    <property type="entry name" value="O-SUCCINYLBENZOATE SYNTHASE-RELATED"/>
    <property type="match status" value="1"/>
</dbReference>
<dbReference type="InterPro" id="IPR029017">
    <property type="entry name" value="Enolase-like_N"/>
</dbReference>
<dbReference type="GO" id="GO:0046872">
    <property type="term" value="F:metal ion binding"/>
    <property type="evidence" value="ECO:0007669"/>
    <property type="project" value="UniProtKB-KW"/>
</dbReference>
<dbReference type="SFLD" id="SFLDS00001">
    <property type="entry name" value="Enolase"/>
    <property type="match status" value="1"/>
</dbReference>
<dbReference type="PANTHER" id="PTHR48073:SF5">
    <property type="entry name" value="O-SUCCINYLBENZOATE SYNTHASE"/>
    <property type="match status" value="1"/>
</dbReference>
<dbReference type="SMART" id="SM00922">
    <property type="entry name" value="MR_MLE"/>
    <property type="match status" value="1"/>
</dbReference>
<dbReference type="Pfam" id="PF13378">
    <property type="entry name" value="MR_MLE_C"/>
    <property type="match status" value="1"/>
</dbReference>
<organism evidence="7">
    <name type="scientific">hydrothermal vent metagenome</name>
    <dbReference type="NCBI Taxonomy" id="652676"/>
    <lineage>
        <taxon>unclassified sequences</taxon>
        <taxon>metagenomes</taxon>
        <taxon>ecological metagenomes</taxon>
    </lineage>
</organism>
<dbReference type="GO" id="GO:0016854">
    <property type="term" value="F:racemase and epimerase activity"/>
    <property type="evidence" value="ECO:0007669"/>
    <property type="project" value="UniProtKB-ARBA"/>
</dbReference>
<dbReference type="InterPro" id="IPR013341">
    <property type="entry name" value="Mandelate_racemase_N_dom"/>
</dbReference>
<evidence type="ECO:0000259" key="6">
    <source>
        <dbReference type="SMART" id="SM00922"/>
    </source>
</evidence>
<evidence type="ECO:0000256" key="4">
    <source>
        <dbReference type="ARBA" id="ARBA00023239"/>
    </source>
</evidence>
<evidence type="ECO:0000256" key="5">
    <source>
        <dbReference type="ARBA" id="ARBA00029491"/>
    </source>
</evidence>
<evidence type="ECO:0000313" key="7">
    <source>
        <dbReference type="EMBL" id="VAW14787.1"/>
    </source>
</evidence>
<accession>A0A3B0TN70</accession>
<dbReference type="AlphaFoldDB" id="A0A3B0TN70"/>
<dbReference type="InterPro" id="IPR029065">
    <property type="entry name" value="Enolase_C-like"/>
</dbReference>
<comment type="cofactor">
    <cofactor evidence="1">
        <name>a divalent metal cation</name>
        <dbReference type="ChEBI" id="CHEBI:60240"/>
    </cofactor>
</comment>
<name>A0A3B0TN70_9ZZZZ</name>